<dbReference type="PANTHER" id="PTHR43284">
    <property type="entry name" value="ASPARAGINE SYNTHETASE (GLUTAMINE-HYDROLYZING)"/>
    <property type="match status" value="1"/>
</dbReference>
<keyword evidence="6" id="KW-0028">Amino-acid biosynthesis</keyword>
<dbReference type="GO" id="GO:0004066">
    <property type="term" value="F:asparagine synthase (glutamine-hydrolyzing) activity"/>
    <property type="evidence" value="ECO:0007669"/>
    <property type="project" value="UniProtKB-EC"/>
</dbReference>
<reference evidence="11" key="1">
    <citation type="journal article" date="2019" name="Int. J. Syst. Evol. Microbiol.">
        <title>The Global Catalogue of Microorganisms (GCM) 10K type strain sequencing project: providing services to taxonomists for standard genome sequencing and annotation.</title>
        <authorList>
            <consortium name="The Broad Institute Genomics Platform"/>
            <consortium name="The Broad Institute Genome Sequencing Center for Infectious Disease"/>
            <person name="Wu L."/>
            <person name="Ma J."/>
        </authorList>
    </citation>
    <scope>NUCLEOTIDE SEQUENCE [LARGE SCALE GENOMIC DNA]</scope>
    <source>
        <strain evidence="11">CGMCC 1.12942</strain>
    </source>
</reference>
<evidence type="ECO:0000256" key="6">
    <source>
        <dbReference type="ARBA" id="ARBA00022888"/>
    </source>
</evidence>
<gene>
    <name evidence="10" type="primary">asnB</name>
    <name evidence="10" type="ORF">ACFQNG_18810</name>
</gene>
<dbReference type="PANTHER" id="PTHR43284:SF1">
    <property type="entry name" value="ASPARAGINE SYNTHETASE"/>
    <property type="match status" value="1"/>
</dbReference>
<comment type="caution">
    <text evidence="10">The sequence shown here is derived from an EMBL/GenBank/DDBJ whole genome shotgun (WGS) entry which is preliminary data.</text>
</comment>
<keyword evidence="10" id="KW-0436">Ligase</keyword>
<dbReference type="InterPro" id="IPR029055">
    <property type="entry name" value="Ntn_hydrolases_N"/>
</dbReference>
<dbReference type="InterPro" id="IPR051786">
    <property type="entry name" value="ASN_synthetase/amidase"/>
</dbReference>
<dbReference type="EMBL" id="JBHTBW010000080">
    <property type="protein sequence ID" value="MFC7443120.1"/>
    <property type="molecule type" value="Genomic_DNA"/>
</dbReference>
<evidence type="ECO:0000256" key="8">
    <source>
        <dbReference type="ARBA" id="ARBA00048741"/>
    </source>
</evidence>
<dbReference type="Proteomes" id="UP001596500">
    <property type="component" value="Unassembled WGS sequence"/>
</dbReference>
<keyword evidence="7" id="KW-0315">Glutamine amidotransferase</keyword>
<dbReference type="InterPro" id="IPR006426">
    <property type="entry name" value="Asn_synth_AEB"/>
</dbReference>
<name>A0ABW2RQ71_9BACL</name>
<dbReference type="CDD" id="cd01991">
    <property type="entry name" value="Asn_synthase_B_C"/>
    <property type="match status" value="1"/>
</dbReference>
<dbReference type="EC" id="6.3.5.4" evidence="3"/>
<dbReference type="NCBIfam" id="TIGR01536">
    <property type="entry name" value="asn_synth_AEB"/>
    <property type="match status" value="1"/>
</dbReference>
<comment type="similarity">
    <text evidence="2">Belongs to the asparagine synthetase family.</text>
</comment>
<evidence type="ECO:0000256" key="1">
    <source>
        <dbReference type="ARBA" id="ARBA00005187"/>
    </source>
</evidence>
<dbReference type="SUPFAM" id="SSF52402">
    <property type="entry name" value="Adenine nucleotide alpha hydrolases-like"/>
    <property type="match status" value="1"/>
</dbReference>
<protein>
    <recommendedName>
        <fullName evidence="3">asparagine synthase (glutamine-hydrolyzing)</fullName>
        <ecNumber evidence="3">6.3.5.4</ecNumber>
    </recommendedName>
</protein>
<dbReference type="Pfam" id="PF13537">
    <property type="entry name" value="GATase_7"/>
    <property type="match status" value="1"/>
</dbReference>
<evidence type="ECO:0000313" key="10">
    <source>
        <dbReference type="EMBL" id="MFC7443120.1"/>
    </source>
</evidence>
<evidence type="ECO:0000256" key="7">
    <source>
        <dbReference type="ARBA" id="ARBA00022962"/>
    </source>
</evidence>
<keyword evidence="5" id="KW-0067">ATP-binding</keyword>
<dbReference type="Gene3D" id="3.40.50.620">
    <property type="entry name" value="HUPs"/>
    <property type="match status" value="1"/>
</dbReference>
<evidence type="ECO:0000256" key="5">
    <source>
        <dbReference type="ARBA" id="ARBA00022840"/>
    </source>
</evidence>
<proteinExistence type="inferred from homology"/>
<evidence type="ECO:0000256" key="4">
    <source>
        <dbReference type="ARBA" id="ARBA00022741"/>
    </source>
</evidence>
<organism evidence="10 11">
    <name type="scientific">Laceyella putida</name>
    <dbReference type="NCBI Taxonomy" id="110101"/>
    <lineage>
        <taxon>Bacteria</taxon>
        <taxon>Bacillati</taxon>
        <taxon>Bacillota</taxon>
        <taxon>Bacilli</taxon>
        <taxon>Bacillales</taxon>
        <taxon>Thermoactinomycetaceae</taxon>
        <taxon>Laceyella</taxon>
    </lineage>
</organism>
<dbReference type="InterPro" id="IPR033738">
    <property type="entry name" value="AsnB_N"/>
</dbReference>
<keyword evidence="6" id="KW-0061">Asparagine biosynthesis</keyword>
<dbReference type="PROSITE" id="PS51278">
    <property type="entry name" value="GATASE_TYPE_2"/>
    <property type="match status" value="1"/>
</dbReference>
<dbReference type="Pfam" id="PF00733">
    <property type="entry name" value="Asn_synthase"/>
    <property type="match status" value="1"/>
</dbReference>
<dbReference type="InterPro" id="IPR014729">
    <property type="entry name" value="Rossmann-like_a/b/a_fold"/>
</dbReference>
<dbReference type="InterPro" id="IPR001962">
    <property type="entry name" value="Asn_synthase"/>
</dbReference>
<evidence type="ECO:0000256" key="2">
    <source>
        <dbReference type="ARBA" id="ARBA00005752"/>
    </source>
</evidence>
<sequence length="608" mass="70175">MCGIVGWIDWQNRFPEQQYWLKQMADAIQHRGPDAEGYWCADKVAFGHRRLIVIDPEGGVQPMIFRQGDHTYALTYNGEIYNYRELRQELEILGHTFKTQSDTEVLLHSYIEWGEDCVKRLNGIFAFAVWDEQRQQLFLARDHLGVKPLFFAERGSSVLFGSELKALLVHPLVKAEIDAQGLAEVFGNGPMRTPGVGVFKDVQEVRAGHTILFREGRKLVTRYWTLESAPHTDDIETTVERIRAILEDAVKRQMISDMPLVTMLSGGLDSSGLTALAARERNREGKTLHTYSLDFVGSEQHFNQDLLHVSLDAPWVKRVSEHVGSEHHTILQDADELIEHLLVPMRARDLPGIGEMETSLYLLFREMKKEATVAISGESADEVFSGYPWFHQAEYLQAGTFPWRKSNIQYISAVLNPEMIKETRLEEYVDARYREAIAEVPALAGESELAARQREMSYLFITRFLPFMLDRKDRTSSYVGFEVRVPFCDYRLVEYLWNVPWDVKSVDQIEKGILRRAFNHVLPHDVLYRKKSAYPTAQNPAYYEAVKRMMQEVLADPNAPILPLISKPQLEQLMTLEQSQFDAGMVNKLYEYLVQVNHWLKEYRITIH</sequence>
<dbReference type="Gene3D" id="3.60.20.10">
    <property type="entry name" value="Glutamine Phosphoribosylpyrophosphate, subunit 1, domain 1"/>
    <property type="match status" value="1"/>
</dbReference>
<dbReference type="PIRSF" id="PIRSF001589">
    <property type="entry name" value="Asn_synthetase_glu-h"/>
    <property type="match status" value="1"/>
</dbReference>
<comment type="catalytic activity">
    <reaction evidence="8">
        <text>L-aspartate + L-glutamine + ATP + H2O = L-asparagine + L-glutamate + AMP + diphosphate + H(+)</text>
        <dbReference type="Rhea" id="RHEA:12228"/>
        <dbReference type="ChEBI" id="CHEBI:15377"/>
        <dbReference type="ChEBI" id="CHEBI:15378"/>
        <dbReference type="ChEBI" id="CHEBI:29985"/>
        <dbReference type="ChEBI" id="CHEBI:29991"/>
        <dbReference type="ChEBI" id="CHEBI:30616"/>
        <dbReference type="ChEBI" id="CHEBI:33019"/>
        <dbReference type="ChEBI" id="CHEBI:58048"/>
        <dbReference type="ChEBI" id="CHEBI:58359"/>
        <dbReference type="ChEBI" id="CHEBI:456215"/>
        <dbReference type="EC" id="6.3.5.4"/>
    </reaction>
</comment>
<accession>A0ABW2RQ71</accession>
<evidence type="ECO:0000259" key="9">
    <source>
        <dbReference type="PROSITE" id="PS51278"/>
    </source>
</evidence>
<comment type="pathway">
    <text evidence="1">Amino-acid biosynthesis; L-asparagine biosynthesis; L-asparagine from L-aspartate (L-Gln route): step 1/1.</text>
</comment>
<evidence type="ECO:0000313" key="11">
    <source>
        <dbReference type="Proteomes" id="UP001596500"/>
    </source>
</evidence>
<evidence type="ECO:0000256" key="3">
    <source>
        <dbReference type="ARBA" id="ARBA00012737"/>
    </source>
</evidence>
<dbReference type="SUPFAM" id="SSF56235">
    <property type="entry name" value="N-terminal nucleophile aminohydrolases (Ntn hydrolases)"/>
    <property type="match status" value="1"/>
</dbReference>
<dbReference type="InterPro" id="IPR017932">
    <property type="entry name" value="GATase_2_dom"/>
</dbReference>
<keyword evidence="11" id="KW-1185">Reference proteome</keyword>
<feature type="domain" description="Glutamine amidotransferase type-2" evidence="9">
    <location>
        <begin position="2"/>
        <end position="216"/>
    </location>
</feature>
<dbReference type="CDD" id="cd00712">
    <property type="entry name" value="AsnB"/>
    <property type="match status" value="1"/>
</dbReference>
<keyword evidence="4" id="KW-0547">Nucleotide-binding</keyword>
<dbReference type="RefSeq" id="WP_379867447.1">
    <property type="nucleotide sequence ID" value="NZ_JBHTBW010000080.1"/>
</dbReference>